<dbReference type="PANTHER" id="PTHR22838:SF0">
    <property type="entry name" value="WD REPEAT-CONTAINING PROTEIN 26"/>
    <property type="match status" value="1"/>
</dbReference>
<dbReference type="Gene3D" id="2.130.10.10">
    <property type="entry name" value="YVTN repeat-like/Quinoprotein amine dehydrogenase"/>
    <property type="match status" value="1"/>
</dbReference>
<evidence type="ECO:0000259" key="8">
    <source>
        <dbReference type="PROSITE" id="PS50897"/>
    </source>
</evidence>
<dbReference type="STRING" id="51511.ENSCSAVP00000015609"/>
<dbReference type="InterPro" id="IPR036322">
    <property type="entry name" value="WD40_repeat_dom_sf"/>
</dbReference>
<dbReference type="InterPro" id="IPR015943">
    <property type="entry name" value="WD40/YVTN_repeat-like_dom_sf"/>
</dbReference>
<dbReference type="PROSITE" id="PS00678">
    <property type="entry name" value="WD_REPEATS_1"/>
    <property type="match status" value="1"/>
</dbReference>
<evidence type="ECO:0000256" key="6">
    <source>
        <dbReference type="PROSITE-ProRule" id="PRU00221"/>
    </source>
</evidence>
<dbReference type="InterPro" id="IPR019775">
    <property type="entry name" value="WD40_repeat_CS"/>
</dbReference>
<dbReference type="Proteomes" id="UP000007875">
    <property type="component" value="Unassembled WGS sequence"/>
</dbReference>
<dbReference type="PANTHER" id="PTHR22838">
    <property type="entry name" value="WD REPEAT PROTEIN 26-RELATED"/>
    <property type="match status" value="1"/>
</dbReference>
<dbReference type="PROSITE" id="PS50294">
    <property type="entry name" value="WD_REPEATS_REGION"/>
    <property type="match status" value="3"/>
</dbReference>
<reference evidence="10" key="1">
    <citation type="submission" date="2003-08" db="EMBL/GenBank/DDBJ databases">
        <authorList>
            <person name="Birren B."/>
            <person name="Nusbaum C."/>
            <person name="Abebe A."/>
            <person name="Abouelleil A."/>
            <person name="Adekoya E."/>
            <person name="Ait-zahra M."/>
            <person name="Allen N."/>
            <person name="Allen T."/>
            <person name="An P."/>
            <person name="Anderson M."/>
            <person name="Anderson S."/>
            <person name="Arachchi H."/>
            <person name="Armbruster J."/>
            <person name="Bachantsang P."/>
            <person name="Baldwin J."/>
            <person name="Barry A."/>
            <person name="Bayul T."/>
            <person name="Blitshsteyn B."/>
            <person name="Bloom T."/>
            <person name="Blye J."/>
            <person name="Boguslavskiy L."/>
            <person name="Borowsky M."/>
            <person name="Boukhgalter B."/>
            <person name="Brunache A."/>
            <person name="Butler J."/>
            <person name="Calixte N."/>
            <person name="Calvo S."/>
            <person name="Camarata J."/>
            <person name="Campo K."/>
            <person name="Chang J."/>
            <person name="Cheshatsang Y."/>
            <person name="Citroen M."/>
            <person name="Collymore A."/>
            <person name="Considine T."/>
            <person name="Cook A."/>
            <person name="Cooke P."/>
            <person name="Corum B."/>
            <person name="Cuomo C."/>
            <person name="David R."/>
            <person name="Dawoe T."/>
            <person name="Degray S."/>
            <person name="Dodge S."/>
            <person name="Dooley K."/>
            <person name="Dorje P."/>
            <person name="Dorjee K."/>
            <person name="Dorris L."/>
            <person name="Duffey N."/>
            <person name="Dupes A."/>
            <person name="Elkins T."/>
            <person name="Engels R."/>
            <person name="Erickson J."/>
            <person name="Farina A."/>
            <person name="Faro S."/>
            <person name="Ferreira P."/>
            <person name="Fischer H."/>
            <person name="Fitzgerald M."/>
            <person name="Foley K."/>
            <person name="Gage D."/>
            <person name="Galagan J."/>
            <person name="Gearin G."/>
            <person name="Gnerre S."/>
            <person name="Gnirke A."/>
            <person name="Goyette A."/>
            <person name="Graham J."/>
            <person name="Grandbois E."/>
            <person name="Gyaltsen K."/>
            <person name="Hafez N."/>
            <person name="Hagopian D."/>
            <person name="Hagos B."/>
            <person name="Hall J."/>
            <person name="Hatcher B."/>
            <person name="Heller A."/>
            <person name="Higgins H."/>
            <person name="Honan T."/>
            <person name="Horn A."/>
            <person name="Houde N."/>
            <person name="Hughes L."/>
            <person name="Hulme W."/>
            <person name="Husby E."/>
            <person name="Iliev I."/>
            <person name="Jaffe D."/>
            <person name="Jones C."/>
            <person name="Kamal M."/>
            <person name="Kamat A."/>
            <person name="Kamvysselis M."/>
            <person name="Karlsson E."/>
            <person name="Kells C."/>
            <person name="Kieu A."/>
            <person name="Kisner P."/>
            <person name="Kodira C."/>
            <person name="Kulbokas E."/>
            <person name="Labutti K."/>
            <person name="Lama D."/>
            <person name="Landers T."/>
            <person name="Leger J."/>
            <person name="Levine S."/>
            <person name="Lewis D."/>
            <person name="Lewis T."/>
            <person name="Lindblad-toh K."/>
            <person name="Liu X."/>
            <person name="Lokyitsang T."/>
            <person name="Lokyitsang Y."/>
            <person name="Lucien O."/>
            <person name="Lui A."/>
            <person name="Ma L.J."/>
            <person name="Mabbitt R."/>
            <person name="Macdonald J."/>
            <person name="Maclean C."/>
            <person name="Major J."/>
            <person name="Manning J."/>
            <person name="Marabella R."/>
            <person name="Maru K."/>
            <person name="Matthews C."/>
            <person name="Mauceli E."/>
            <person name="Mccarthy M."/>
            <person name="Mcdonough S."/>
            <person name="Mcghee T."/>
            <person name="Meldrim J."/>
            <person name="Meneus L."/>
            <person name="Mesirov J."/>
            <person name="Mihalev A."/>
            <person name="Mihova T."/>
            <person name="Mikkelsen T."/>
            <person name="Mlenga V."/>
            <person name="Moru K."/>
            <person name="Mozes J."/>
            <person name="Mulrain L."/>
            <person name="Munson G."/>
            <person name="Naylor J."/>
            <person name="Newes C."/>
            <person name="Nguyen C."/>
            <person name="Nguyen N."/>
            <person name="Nguyen T."/>
            <person name="Nicol R."/>
            <person name="Nielsen C."/>
            <person name="Nizzari M."/>
            <person name="Norbu C."/>
            <person name="Norbu N."/>
            <person name="O'donnell P."/>
            <person name="Okoawo O."/>
            <person name="O'leary S."/>
            <person name="Omotosho B."/>
            <person name="O'neill K."/>
            <person name="Osman S."/>
            <person name="Parker S."/>
            <person name="Perrin D."/>
            <person name="Phunkhang P."/>
            <person name="Piqani B."/>
            <person name="Purcell S."/>
            <person name="Rachupka T."/>
            <person name="Ramasamy U."/>
            <person name="Rameau R."/>
            <person name="Ray V."/>
            <person name="Raymond C."/>
            <person name="Retta R."/>
            <person name="Richardson S."/>
            <person name="Rise C."/>
            <person name="Rodriguez J."/>
            <person name="Rogers J."/>
            <person name="Rogov P."/>
            <person name="Rutman M."/>
            <person name="Schupbach R."/>
            <person name="Seaman C."/>
            <person name="Settipalli S."/>
            <person name="Sharpe T."/>
            <person name="Sheridan J."/>
            <person name="Sherpa N."/>
            <person name="Shi J."/>
            <person name="Smirnov S."/>
            <person name="Smith C."/>
            <person name="Sougnez C."/>
            <person name="Spencer B."/>
            <person name="Stalker J."/>
            <person name="Stange-thomann N."/>
            <person name="Stavropoulos S."/>
            <person name="Stetson K."/>
            <person name="Stone C."/>
            <person name="Stone S."/>
            <person name="Stubbs M."/>
            <person name="Talamas J."/>
            <person name="Tchuinga P."/>
            <person name="Tenzing P."/>
            <person name="Tesfaye S."/>
            <person name="Theodore J."/>
            <person name="Thoulutsang Y."/>
            <person name="Topham K."/>
            <person name="Towey S."/>
            <person name="Tsamla T."/>
            <person name="Tsomo N."/>
            <person name="Vallee D."/>
            <person name="Vassiliev H."/>
            <person name="Venkataraman V."/>
            <person name="Vinson J."/>
            <person name="Vo A."/>
            <person name="Wade C."/>
            <person name="Wang S."/>
            <person name="Wangchuk T."/>
            <person name="Wangdi T."/>
            <person name="Whittaker C."/>
            <person name="Wilkinson J."/>
            <person name="Wu Y."/>
            <person name="Wyman D."/>
            <person name="Yadav S."/>
            <person name="Yang S."/>
            <person name="Yang X."/>
            <person name="Yeager S."/>
            <person name="Yee E."/>
            <person name="Young G."/>
            <person name="Zainoun J."/>
            <person name="Zembeck L."/>
            <person name="Zimmer A."/>
            <person name="Zody M."/>
            <person name="Lander E."/>
        </authorList>
    </citation>
    <scope>NUCLEOTIDE SEQUENCE [LARGE SCALE GENOMIC DNA]</scope>
</reference>
<evidence type="ECO:0000256" key="2">
    <source>
        <dbReference type="ARBA" id="ARBA00022490"/>
    </source>
</evidence>
<dbReference type="AlphaFoldDB" id="H2ZDE3"/>
<comment type="subcellular location">
    <subcellularLocation>
        <location evidence="1">Cytoplasm</location>
    </subcellularLocation>
</comment>
<evidence type="ECO:0000256" key="7">
    <source>
        <dbReference type="SAM" id="MobiDB-lite"/>
    </source>
</evidence>
<dbReference type="FunCoup" id="H2ZDE3">
    <property type="interactions" value="49"/>
</dbReference>
<dbReference type="GeneTree" id="ENSGT00940000153634"/>
<feature type="compositionally biased region" description="Acidic residues" evidence="7">
    <location>
        <begin position="500"/>
        <end position="510"/>
    </location>
</feature>
<reference evidence="9" key="3">
    <citation type="submission" date="2025-09" db="UniProtKB">
        <authorList>
            <consortium name="Ensembl"/>
        </authorList>
    </citation>
    <scope>IDENTIFICATION</scope>
</reference>
<evidence type="ECO:0000313" key="9">
    <source>
        <dbReference type="Ensembl" id="ENSCSAVP00000015609.1"/>
    </source>
</evidence>
<dbReference type="PRINTS" id="PR00320">
    <property type="entry name" value="GPROTEINBRPT"/>
</dbReference>
<keyword evidence="3 6" id="KW-0853">WD repeat</keyword>
<feature type="repeat" description="WD" evidence="6">
    <location>
        <begin position="252"/>
        <end position="283"/>
    </location>
</feature>
<dbReference type="InterPro" id="IPR020472">
    <property type="entry name" value="WD40_PAC1"/>
</dbReference>
<evidence type="ECO:0000256" key="4">
    <source>
        <dbReference type="ARBA" id="ARBA00022737"/>
    </source>
</evidence>
<dbReference type="Pfam" id="PF00400">
    <property type="entry name" value="WD40"/>
    <property type="match status" value="5"/>
</dbReference>
<organism evidence="9 10">
    <name type="scientific">Ciona savignyi</name>
    <name type="common">Pacific transparent sea squirt</name>
    <dbReference type="NCBI Taxonomy" id="51511"/>
    <lineage>
        <taxon>Eukaryota</taxon>
        <taxon>Metazoa</taxon>
        <taxon>Chordata</taxon>
        <taxon>Tunicata</taxon>
        <taxon>Ascidiacea</taxon>
        <taxon>Phlebobranchia</taxon>
        <taxon>Cionidae</taxon>
        <taxon>Ciona</taxon>
    </lineage>
</organism>
<reference evidence="9" key="2">
    <citation type="submission" date="2025-08" db="UniProtKB">
        <authorList>
            <consortium name="Ensembl"/>
        </authorList>
    </citation>
    <scope>IDENTIFICATION</scope>
</reference>
<evidence type="ECO:0000256" key="3">
    <source>
        <dbReference type="ARBA" id="ARBA00022574"/>
    </source>
</evidence>
<keyword evidence="2" id="KW-0963">Cytoplasm</keyword>
<dbReference type="SUPFAM" id="SSF50978">
    <property type="entry name" value="WD40 repeat-like"/>
    <property type="match status" value="1"/>
</dbReference>
<evidence type="ECO:0000313" key="10">
    <source>
        <dbReference type="Proteomes" id="UP000007875"/>
    </source>
</evidence>
<dbReference type="InterPro" id="IPR001680">
    <property type="entry name" value="WD40_rpt"/>
</dbReference>
<name>H2ZDE3_CIOSA</name>
<dbReference type="OMA" id="GHISGCV"/>
<dbReference type="PROSITE" id="PS50897">
    <property type="entry name" value="CTLH"/>
    <property type="match status" value="1"/>
</dbReference>
<feature type="region of interest" description="Disordered" evidence="7">
    <location>
        <begin position="499"/>
        <end position="519"/>
    </location>
</feature>
<feature type="repeat" description="WD" evidence="6">
    <location>
        <begin position="464"/>
        <end position="496"/>
    </location>
</feature>
<dbReference type="InterPro" id="IPR006595">
    <property type="entry name" value="CTLH_C"/>
</dbReference>
<protein>
    <recommendedName>
        <fullName evidence="5">WD repeat-containing protein 26</fullName>
    </recommendedName>
</protein>
<sequence length="519" mass="59034">MQESGCKLEHSAASKFREQIMSGQWSKVDATLIEMKPLIKHQRHLQVCLYTSNHKSVVLGVIQVKMRYHIMEQKFLELLEDAKLLEALACLRNQITPLRIYVNKVHHLSSLLMITNPKELQKAANWDGKSHKSRAKLLEKLQGYLPISVMMPPNRLKTLLTQALVYQQSQCLFHNSFELPQYTSYSLLVDHSCLRHHFPSITTQVLSDHCDEVWFCCFSHDGSMLATGSKDSCVIIWDVNPVSHKLDHARSLTGHTYGVGYLSWSPDDNHIIACGTDESSELWIWNARTGELRTKMNHSSEDSISCCCWTPDGQKYVAGGTKGQFYQCDLDGNILDSWEGVRVQSLACLPDNKTVISADTQQRIRAYNFDDMSDYNLIKEDHPVMSFSLSTDGHFVLLNVATQGVHLWDVDDRILVRKYQGVVQGFYTIFSTFGGTNDEYIASGSEDNKIYIWHRSREMPIETLCGHSKTVNCVSWNRAIPSMLASVSDDGTIRIWGPQEIEDEDSENEENMNSLNDEP</sequence>
<dbReference type="InParanoid" id="H2ZDE3"/>
<feature type="domain" description="CTLH" evidence="8">
    <location>
        <begin position="9"/>
        <end position="86"/>
    </location>
</feature>
<feature type="repeat" description="WD" evidence="6">
    <location>
        <begin position="206"/>
        <end position="240"/>
    </location>
</feature>
<dbReference type="SMART" id="SM00320">
    <property type="entry name" value="WD40"/>
    <property type="match status" value="7"/>
</dbReference>
<dbReference type="Ensembl" id="ENSCSAVT00000015787.1">
    <property type="protein sequence ID" value="ENSCSAVP00000015609.1"/>
    <property type="gene ID" value="ENSCSAVG00000009169.1"/>
</dbReference>
<dbReference type="GO" id="GO:0034657">
    <property type="term" value="C:GID complex"/>
    <property type="evidence" value="ECO:0007669"/>
    <property type="project" value="TreeGrafter"/>
</dbReference>
<dbReference type="InterPro" id="IPR051350">
    <property type="entry name" value="WD_repeat-ST_regulator"/>
</dbReference>
<evidence type="ECO:0000256" key="5">
    <source>
        <dbReference type="ARBA" id="ARBA00040955"/>
    </source>
</evidence>
<keyword evidence="4" id="KW-0677">Repeat</keyword>
<dbReference type="FunFam" id="2.130.10.10:FF:000087">
    <property type="entry name" value="WD repeat-containing protein 26 homolog"/>
    <property type="match status" value="1"/>
</dbReference>
<keyword evidence="10" id="KW-1185">Reference proteome</keyword>
<proteinExistence type="predicted"/>
<dbReference type="GO" id="GO:0043161">
    <property type="term" value="P:proteasome-mediated ubiquitin-dependent protein catabolic process"/>
    <property type="evidence" value="ECO:0007669"/>
    <property type="project" value="TreeGrafter"/>
</dbReference>
<accession>H2ZDE3</accession>
<dbReference type="eggNOG" id="KOG0293">
    <property type="taxonomic scope" value="Eukaryota"/>
</dbReference>
<evidence type="ECO:0000256" key="1">
    <source>
        <dbReference type="ARBA" id="ARBA00004496"/>
    </source>
</evidence>
<dbReference type="PROSITE" id="PS50082">
    <property type="entry name" value="WD_REPEATS_2"/>
    <property type="match status" value="3"/>
</dbReference>
<dbReference type="CDD" id="cd00200">
    <property type="entry name" value="WD40"/>
    <property type="match status" value="1"/>
</dbReference>
<dbReference type="GO" id="GO:0005737">
    <property type="term" value="C:cytoplasm"/>
    <property type="evidence" value="ECO:0007669"/>
    <property type="project" value="UniProtKB-SubCell"/>
</dbReference>